<dbReference type="InterPro" id="IPR036291">
    <property type="entry name" value="NAD(P)-bd_dom_sf"/>
</dbReference>
<dbReference type="NCBIfam" id="TIGR02622">
    <property type="entry name" value="CDP_4_6_dhtase"/>
    <property type="match status" value="1"/>
</dbReference>
<reference evidence="2 3" key="1">
    <citation type="submission" date="2017-03" db="EMBL/GenBank/DDBJ databases">
        <title>Complete genome sequence of Candidatus 'Thiodictyon syntrophicum' sp. nov. strain Cad16T, a photolithoautotroph purple sulfur bacterium isolated from an alpine meromictic lake.</title>
        <authorList>
            <person name="Luedin S.M."/>
            <person name="Pothier J.F."/>
            <person name="Danza F."/>
            <person name="Storelli N."/>
            <person name="Wittwer M."/>
            <person name="Tonolla M."/>
        </authorList>
    </citation>
    <scope>NUCLEOTIDE SEQUENCE [LARGE SCALE GENOMIC DNA]</scope>
    <source>
        <strain evidence="2 3">Cad16T</strain>
    </source>
</reference>
<name>A0A2K8UF23_9GAMM</name>
<dbReference type="InterPro" id="IPR050177">
    <property type="entry name" value="Lipid_A_modif_metabolic_enz"/>
</dbReference>
<sequence>MIWTNKSVLITGHTGFKGGWLALWLNRLGAEVHGYSLAPPTEPNLFGVARVGAALASDIRGDLADLARLKTAFSNAAPQVVFHLAAQPLVRESYRDPLGTLVTNVLGTARVLEAVRGCESVRAVVLITTDKVYQNREWAYPYREVDALGGHDPYSASKAAAEVVAASYRASFFSETAGHPARIATARAGNVIGGGDWASDRLVPDCVRAFAEGEPARLRFPGSVRPWQHVLEPLAGYLRLAEQLVQPAGGPLARAWNFGPDAGSDATAGEVAMALARLWGAGARAEAGPDVEQPHEAGLLRLDSTLARSVLGWAPRWTLALALAQTASWYRAWLRGADMTAFCLSQIDDYEAAASP</sequence>
<evidence type="ECO:0000313" key="2">
    <source>
        <dbReference type="EMBL" id="AUB84160.1"/>
    </source>
</evidence>
<dbReference type="CDD" id="cd05252">
    <property type="entry name" value="CDP_GD_SDR_e"/>
    <property type="match status" value="1"/>
</dbReference>
<dbReference type="Pfam" id="PF01370">
    <property type="entry name" value="Epimerase"/>
    <property type="match status" value="1"/>
</dbReference>
<dbReference type="AlphaFoldDB" id="A0A2K8UF23"/>
<accession>A0A2K8UF23</accession>
<dbReference type="EMBL" id="CP020370">
    <property type="protein sequence ID" value="AUB84160.1"/>
    <property type="molecule type" value="Genomic_DNA"/>
</dbReference>
<dbReference type="RefSeq" id="WP_100921826.1">
    <property type="nucleotide sequence ID" value="NZ_CP020370.1"/>
</dbReference>
<organism evidence="2 3">
    <name type="scientific">Candidatus Thiodictyon syntrophicum</name>
    <dbReference type="NCBI Taxonomy" id="1166950"/>
    <lineage>
        <taxon>Bacteria</taxon>
        <taxon>Pseudomonadati</taxon>
        <taxon>Pseudomonadota</taxon>
        <taxon>Gammaproteobacteria</taxon>
        <taxon>Chromatiales</taxon>
        <taxon>Chromatiaceae</taxon>
        <taxon>Thiodictyon</taxon>
    </lineage>
</organism>
<dbReference type="Proteomes" id="UP000232638">
    <property type="component" value="Chromosome"/>
</dbReference>
<evidence type="ECO:0000259" key="1">
    <source>
        <dbReference type="Pfam" id="PF01370"/>
    </source>
</evidence>
<feature type="domain" description="NAD-dependent epimerase/dehydratase" evidence="1">
    <location>
        <begin position="8"/>
        <end position="244"/>
    </location>
</feature>
<gene>
    <name evidence="2" type="ORF">THSYN_26620</name>
</gene>
<dbReference type="PANTHER" id="PTHR43245:SF10">
    <property type="entry name" value="SUGAR DEHYDRATASE_EPIMERASE YFNG-RELATED"/>
    <property type="match status" value="1"/>
</dbReference>
<dbReference type="InterPro" id="IPR001509">
    <property type="entry name" value="Epimerase_deHydtase"/>
</dbReference>
<dbReference type="Gene3D" id="3.90.25.10">
    <property type="entry name" value="UDP-galactose 4-epimerase, domain 1"/>
    <property type="match status" value="1"/>
</dbReference>
<proteinExistence type="predicted"/>
<dbReference type="Gene3D" id="3.40.50.720">
    <property type="entry name" value="NAD(P)-binding Rossmann-like Domain"/>
    <property type="match status" value="1"/>
</dbReference>
<dbReference type="InterPro" id="IPR013445">
    <property type="entry name" value="CDP_4_6_deHydtase"/>
</dbReference>
<dbReference type="SUPFAM" id="SSF51735">
    <property type="entry name" value="NAD(P)-binding Rossmann-fold domains"/>
    <property type="match status" value="1"/>
</dbReference>
<dbReference type="PANTHER" id="PTHR43245">
    <property type="entry name" value="BIFUNCTIONAL POLYMYXIN RESISTANCE PROTEIN ARNA"/>
    <property type="match status" value="1"/>
</dbReference>
<keyword evidence="3" id="KW-1185">Reference proteome</keyword>
<dbReference type="OrthoDB" id="9779041at2"/>
<evidence type="ECO:0000313" key="3">
    <source>
        <dbReference type="Proteomes" id="UP000232638"/>
    </source>
</evidence>
<dbReference type="KEGG" id="tsy:THSYN_26620"/>
<protein>
    <submittedName>
        <fullName evidence="2">CDP-glucose 4,6-dehydratase</fullName>
    </submittedName>
</protein>